<sequence>VRMLADEVCSTEKMVNFCRDSRAKAVIIATEVGMLHRLQKECPEKQFIPAPTEKCACNECRFMKMNTLEKLHDCMANRTPEVMLAADIIERAHQPIERMLEISAR</sequence>
<name>A0A382W188_9ZZZZ</name>
<organism evidence="1">
    <name type="scientific">marine metagenome</name>
    <dbReference type="NCBI Taxonomy" id="408172"/>
    <lineage>
        <taxon>unclassified sequences</taxon>
        <taxon>metagenomes</taxon>
        <taxon>ecological metagenomes</taxon>
    </lineage>
</organism>
<protein>
    <submittedName>
        <fullName evidence="1">Uncharacterized protein</fullName>
    </submittedName>
</protein>
<evidence type="ECO:0000313" key="1">
    <source>
        <dbReference type="EMBL" id="SVD52503.1"/>
    </source>
</evidence>
<accession>A0A382W188</accession>
<dbReference type="GO" id="GO:0051539">
    <property type="term" value="F:4 iron, 4 sulfur cluster binding"/>
    <property type="evidence" value="ECO:0007669"/>
    <property type="project" value="InterPro"/>
</dbReference>
<dbReference type="SUPFAM" id="SSF142754">
    <property type="entry name" value="NadA-like"/>
    <property type="match status" value="1"/>
</dbReference>
<dbReference type="GO" id="GO:0008987">
    <property type="term" value="F:quinolinate synthetase A activity"/>
    <property type="evidence" value="ECO:0007669"/>
    <property type="project" value="InterPro"/>
</dbReference>
<dbReference type="UniPathway" id="UPA00253">
    <property type="reaction ID" value="UER00327"/>
</dbReference>
<dbReference type="InterPro" id="IPR036094">
    <property type="entry name" value="NadA_sf"/>
</dbReference>
<feature type="non-terminal residue" evidence="1">
    <location>
        <position position="1"/>
    </location>
</feature>
<dbReference type="GO" id="GO:0009435">
    <property type="term" value="P:NAD+ biosynthetic process"/>
    <property type="evidence" value="ECO:0007669"/>
    <property type="project" value="UniProtKB-UniPathway"/>
</dbReference>
<dbReference type="Pfam" id="PF02445">
    <property type="entry name" value="NadA"/>
    <property type="match status" value="1"/>
</dbReference>
<dbReference type="Gene3D" id="3.40.50.10800">
    <property type="entry name" value="NadA-like"/>
    <property type="match status" value="1"/>
</dbReference>
<dbReference type="InterPro" id="IPR003473">
    <property type="entry name" value="NadA"/>
</dbReference>
<dbReference type="EMBL" id="UINC01156214">
    <property type="protein sequence ID" value="SVD52503.1"/>
    <property type="molecule type" value="Genomic_DNA"/>
</dbReference>
<gene>
    <name evidence="1" type="ORF">METZ01_LOCUS405357</name>
</gene>
<reference evidence="1" key="1">
    <citation type="submission" date="2018-05" db="EMBL/GenBank/DDBJ databases">
        <authorList>
            <person name="Lanie J.A."/>
            <person name="Ng W.-L."/>
            <person name="Kazmierczak K.M."/>
            <person name="Andrzejewski T.M."/>
            <person name="Davidsen T.M."/>
            <person name="Wayne K.J."/>
            <person name="Tettelin H."/>
            <person name="Glass J.I."/>
            <person name="Rusch D."/>
            <person name="Podicherti R."/>
            <person name="Tsui H.-C.T."/>
            <person name="Winkler M.E."/>
        </authorList>
    </citation>
    <scope>NUCLEOTIDE SEQUENCE</scope>
</reference>
<proteinExistence type="predicted"/>
<dbReference type="AlphaFoldDB" id="A0A382W188"/>